<evidence type="ECO:0000313" key="2">
    <source>
        <dbReference type="Proteomes" id="UP000187485"/>
    </source>
</evidence>
<dbReference type="EMBL" id="BDJK01000003">
    <property type="protein sequence ID" value="GAV21575.1"/>
    <property type="molecule type" value="Genomic_DNA"/>
</dbReference>
<comment type="caution">
    <text evidence="1">The sequence shown here is derived from an EMBL/GenBank/DDBJ whole genome shotgun (WGS) entry which is preliminary data.</text>
</comment>
<reference evidence="2" key="1">
    <citation type="submission" date="2016-12" db="EMBL/GenBank/DDBJ databases">
        <title>Draft Genome Sequences od Carboxydothermus pertinax and islandicus, Hydrogenogenic Carboxydotrophic Bacteria.</title>
        <authorList>
            <person name="Fukuyama Y."/>
            <person name="Ohmae K."/>
            <person name="Yoneda Y."/>
            <person name="Yoshida T."/>
            <person name="Sako Y."/>
        </authorList>
    </citation>
    <scope>NUCLEOTIDE SEQUENCE [LARGE SCALE GENOMIC DNA]</scope>
    <source>
        <strain evidence="2">Ug1</strain>
    </source>
</reference>
<gene>
    <name evidence="1" type="ORF">cpu_00850</name>
</gene>
<protein>
    <submittedName>
        <fullName evidence="1">Uncharacterized protein</fullName>
    </submittedName>
</protein>
<dbReference type="OrthoDB" id="9966146at2"/>
<accession>A0A1L8CRL9</accession>
<organism evidence="1 2">
    <name type="scientific">Carboxydothermus pertinax</name>
    <dbReference type="NCBI Taxonomy" id="870242"/>
    <lineage>
        <taxon>Bacteria</taxon>
        <taxon>Bacillati</taxon>
        <taxon>Bacillota</taxon>
        <taxon>Clostridia</taxon>
        <taxon>Thermoanaerobacterales</taxon>
        <taxon>Thermoanaerobacteraceae</taxon>
        <taxon>Carboxydothermus</taxon>
    </lineage>
</organism>
<sequence>MTEQDFLDLINLLDEELFKPFLNDIYKKAQEHYNKLILEGWDSDEALYDVVMKTAYLTLKDAVSIAVFLCSNIEPERPKSKEELRRLLKVIKR</sequence>
<dbReference type="Proteomes" id="UP000187485">
    <property type="component" value="Unassembled WGS sequence"/>
</dbReference>
<keyword evidence="2" id="KW-1185">Reference proteome</keyword>
<dbReference type="RefSeq" id="WP_075858027.1">
    <property type="nucleotide sequence ID" value="NZ_BDJK01000003.1"/>
</dbReference>
<evidence type="ECO:0000313" key="1">
    <source>
        <dbReference type="EMBL" id="GAV21575.1"/>
    </source>
</evidence>
<name>A0A1L8CRL9_9THEO</name>
<proteinExistence type="predicted"/>
<dbReference type="AlphaFoldDB" id="A0A1L8CRL9"/>